<accession>A0A915CTH7</accession>
<evidence type="ECO:0000313" key="2">
    <source>
        <dbReference type="WBParaSite" id="jg11973"/>
    </source>
</evidence>
<protein>
    <submittedName>
        <fullName evidence="2">Ovule protein</fullName>
    </submittedName>
</protein>
<dbReference type="Proteomes" id="UP000887574">
    <property type="component" value="Unplaced"/>
</dbReference>
<name>A0A915CTH7_9BILA</name>
<sequence length="77" mass="8564">MQCLPLLTLLVKKLWISPILIQMYYFSGKIMPKRTAHQIFLGNSFLCDCSLVDSSQRTSISASSYSIDNALFGGGDE</sequence>
<reference evidence="2" key="1">
    <citation type="submission" date="2022-11" db="UniProtKB">
        <authorList>
            <consortium name="WormBaseParasite"/>
        </authorList>
    </citation>
    <scope>IDENTIFICATION</scope>
</reference>
<keyword evidence="1" id="KW-1185">Reference proteome</keyword>
<dbReference type="AlphaFoldDB" id="A0A915CTH7"/>
<evidence type="ECO:0000313" key="1">
    <source>
        <dbReference type="Proteomes" id="UP000887574"/>
    </source>
</evidence>
<proteinExistence type="predicted"/>
<organism evidence="1 2">
    <name type="scientific">Ditylenchus dipsaci</name>
    <dbReference type="NCBI Taxonomy" id="166011"/>
    <lineage>
        <taxon>Eukaryota</taxon>
        <taxon>Metazoa</taxon>
        <taxon>Ecdysozoa</taxon>
        <taxon>Nematoda</taxon>
        <taxon>Chromadorea</taxon>
        <taxon>Rhabditida</taxon>
        <taxon>Tylenchina</taxon>
        <taxon>Tylenchomorpha</taxon>
        <taxon>Sphaerularioidea</taxon>
        <taxon>Anguinidae</taxon>
        <taxon>Anguininae</taxon>
        <taxon>Ditylenchus</taxon>
    </lineage>
</organism>
<dbReference type="WBParaSite" id="jg11973">
    <property type="protein sequence ID" value="jg11973"/>
    <property type="gene ID" value="jg11973"/>
</dbReference>